<protein>
    <submittedName>
        <fullName evidence="3">Uncharacterized protein</fullName>
    </submittedName>
</protein>
<feature type="compositionally biased region" description="Pro residues" evidence="1">
    <location>
        <begin position="224"/>
        <end position="235"/>
    </location>
</feature>
<keyword evidence="2" id="KW-1133">Transmembrane helix</keyword>
<proteinExistence type="predicted"/>
<gene>
    <name evidence="3" type="ORF">PGTUg99_017024</name>
</gene>
<comment type="caution">
    <text evidence="3">The sequence shown here is derived from an EMBL/GenBank/DDBJ whole genome shotgun (WGS) entry which is preliminary data.</text>
</comment>
<keyword evidence="2" id="KW-0812">Transmembrane</keyword>
<keyword evidence="2" id="KW-0472">Membrane</keyword>
<evidence type="ECO:0000313" key="4">
    <source>
        <dbReference type="Proteomes" id="UP000325313"/>
    </source>
</evidence>
<evidence type="ECO:0000256" key="1">
    <source>
        <dbReference type="SAM" id="MobiDB-lite"/>
    </source>
</evidence>
<evidence type="ECO:0000256" key="2">
    <source>
        <dbReference type="SAM" id="Phobius"/>
    </source>
</evidence>
<feature type="transmembrane region" description="Helical" evidence="2">
    <location>
        <begin position="97"/>
        <end position="118"/>
    </location>
</feature>
<name>A0A5B0S3U0_PUCGR</name>
<feature type="region of interest" description="Disordered" evidence="1">
    <location>
        <begin position="213"/>
        <end position="235"/>
    </location>
</feature>
<organism evidence="3 4">
    <name type="scientific">Puccinia graminis f. sp. tritici</name>
    <dbReference type="NCBI Taxonomy" id="56615"/>
    <lineage>
        <taxon>Eukaryota</taxon>
        <taxon>Fungi</taxon>
        <taxon>Dikarya</taxon>
        <taxon>Basidiomycota</taxon>
        <taxon>Pucciniomycotina</taxon>
        <taxon>Pucciniomycetes</taxon>
        <taxon>Pucciniales</taxon>
        <taxon>Pucciniaceae</taxon>
        <taxon>Puccinia</taxon>
    </lineage>
</organism>
<dbReference type="Proteomes" id="UP000325313">
    <property type="component" value="Unassembled WGS sequence"/>
</dbReference>
<evidence type="ECO:0000313" key="3">
    <source>
        <dbReference type="EMBL" id="KAA1132801.1"/>
    </source>
</evidence>
<sequence>MPRAADHPVECELHLMAGTYSIWCRSMVIGWSTPVIGWSSAVIGWSTPVIGWSTPVIARSTHSNRWLVKDWSTGCPPSDNRQDQSSGGVYTPTDDCFLLVIAGFALICLLCIAAWTAVSGHLQMQSETGRVQPITDSPGSSPYGYGLAWLAAQQSPSSLPSSASNSTPPKYPTLQSLHASRDVIRCHPLGLRMSPLRRLSVQVLLRPLISKSPTAASASGPLRTPLPPLGAPRSL</sequence>
<dbReference type="AlphaFoldDB" id="A0A5B0S3U0"/>
<dbReference type="EMBL" id="VDEP01000076">
    <property type="protein sequence ID" value="KAA1132801.1"/>
    <property type="molecule type" value="Genomic_DNA"/>
</dbReference>
<accession>A0A5B0S3U0</accession>
<reference evidence="3 4" key="1">
    <citation type="submission" date="2019-05" db="EMBL/GenBank/DDBJ databases">
        <title>Emergence of the Ug99 lineage of the wheat stem rust pathogen through somatic hybridization.</title>
        <authorList>
            <person name="Li F."/>
            <person name="Upadhyaya N.M."/>
            <person name="Sperschneider J."/>
            <person name="Matny O."/>
            <person name="Nguyen-Phuc H."/>
            <person name="Mago R."/>
            <person name="Raley C."/>
            <person name="Miller M.E."/>
            <person name="Silverstein K.A.T."/>
            <person name="Henningsen E."/>
            <person name="Hirsch C.D."/>
            <person name="Visser B."/>
            <person name="Pretorius Z.A."/>
            <person name="Steffenson B.J."/>
            <person name="Schwessinger B."/>
            <person name="Dodds P.N."/>
            <person name="Figueroa M."/>
        </authorList>
    </citation>
    <scope>NUCLEOTIDE SEQUENCE [LARGE SCALE GENOMIC DNA]</scope>
    <source>
        <strain evidence="3 4">Ug99</strain>
    </source>
</reference>